<dbReference type="SMART" id="SM00356">
    <property type="entry name" value="ZnF_C3H1"/>
    <property type="match status" value="1"/>
</dbReference>
<evidence type="ECO:0000259" key="7">
    <source>
        <dbReference type="PROSITE" id="PS50103"/>
    </source>
</evidence>
<dbReference type="InterPro" id="IPR036855">
    <property type="entry name" value="Znf_CCCH_sf"/>
</dbReference>
<accession>A0A8B7D209</accession>
<evidence type="ECO:0000256" key="4">
    <source>
        <dbReference type="ARBA" id="ARBA00022833"/>
    </source>
</evidence>
<dbReference type="RefSeq" id="XP_008811574.1">
    <property type="nucleotide sequence ID" value="XM_008813352.4"/>
</dbReference>
<dbReference type="Gene3D" id="4.10.1000.10">
    <property type="entry name" value="Zinc finger, CCCH-type"/>
    <property type="match status" value="1"/>
</dbReference>
<dbReference type="InterPro" id="IPR000571">
    <property type="entry name" value="Znf_CCCH"/>
</dbReference>
<dbReference type="PANTHER" id="PTHR12547:SF18">
    <property type="entry name" value="PROTEIN TIS11"/>
    <property type="match status" value="1"/>
</dbReference>
<reference evidence="9 10" key="2">
    <citation type="submission" date="2025-04" db="UniProtKB">
        <authorList>
            <consortium name="RefSeq"/>
        </authorList>
    </citation>
    <scope>IDENTIFICATION</scope>
    <source>
        <tissue evidence="9 10">Young leaves</tissue>
    </source>
</reference>
<dbReference type="KEGG" id="pda:103722702"/>
<feature type="region of interest" description="Disordered" evidence="6">
    <location>
        <begin position="161"/>
        <end position="190"/>
    </location>
</feature>
<feature type="domain" description="C3H1-type" evidence="7">
    <location>
        <begin position="193"/>
        <end position="221"/>
    </location>
</feature>
<feature type="compositionally biased region" description="Low complexity" evidence="6">
    <location>
        <begin position="168"/>
        <end position="186"/>
    </location>
</feature>
<dbReference type="GeneID" id="103722702"/>
<reference evidence="8" key="1">
    <citation type="journal article" date="2019" name="Nat. Commun.">
        <title>Genome-wide association mapping of date palm fruit traits.</title>
        <authorList>
            <person name="Hazzouri K.M."/>
            <person name="Gros-Balthazard M."/>
            <person name="Flowers J.M."/>
            <person name="Copetti D."/>
            <person name="Lemansour A."/>
            <person name="Lebrun M."/>
            <person name="Masmoudi K."/>
            <person name="Ferrand S."/>
            <person name="Dhar M.I."/>
            <person name="Fresquez Z.A."/>
            <person name="Rosas U."/>
            <person name="Zhang J."/>
            <person name="Talag J."/>
            <person name="Lee S."/>
            <person name="Kudrna D."/>
            <person name="Powell R.F."/>
            <person name="Leitch I.J."/>
            <person name="Krueger R.R."/>
            <person name="Wing R.A."/>
            <person name="Amiri K.M.A."/>
            <person name="Purugganan M.D."/>
        </authorList>
    </citation>
    <scope>NUCLEOTIDE SEQUENCE [LARGE SCALE GENOMIC DNA]</scope>
    <source>
        <strain evidence="8">cv. Khalas</strain>
    </source>
</reference>
<evidence type="ECO:0000313" key="9">
    <source>
        <dbReference type="RefSeq" id="XP_008811573.1"/>
    </source>
</evidence>
<dbReference type="Proteomes" id="UP000228380">
    <property type="component" value="Chromosome 8"/>
</dbReference>
<feature type="zinc finger region" description="C3H1-type" evidence="5">
    <location>
        <begin position="193"/>
        <end position="221"/>
    </location>
</feature>
<evidence type="ECO:0000256" key="5">
    <source>
        <dbReference type="PROSITE-ProRule" id="PRU00723"/>
    </source>
</evidence>
<keyword evidence="2" id="KW-0677">Repeat</keyword>
<evidence type="ECO:0000256" key="6">
    <source>
        <dbReference type="SAM" id="MobiDB-lite"/>
    </source>
</evidence>
<feature type="compositionally biased region" description="Polar residues" evidence="6">
    <location>
        <begin position="9"/>
        <end position="20"/>
    </location>
</feature>
<dbReference type="Pfam" id="PF00642">
    <property type="entry name" value="zf-CCCH"/>
    <property type="match status" value="1"/>
</dbReference>
<protein>
    <submittedName>
        <fullName evidence="9 10">Zinc finger CCCH domain-containing protein 9-like</fullName>
    </submittedName>
</protein>
<evidence type="ECO:0000256" key="1">
    <source>
        <dbReference type="ARBA" id="ARBA00022723"/>
    </source>
</evidence>
<name>A0A8B7D209_PHODC</name>
<dbReference type="GO" id="GO:0003729">
    <property type="term" value="F:mRNA binding"/>
    <property type="evidence" value="ECO:0007669"/>
    <property type="project" value="InterPro"/>
</dbReference>
<dbReference type="AlphaFoldDB" id="A0A8B7D209"/>
<evidence type="ECO:0000313" key="8">
    <source>
        <dbReference type="Proteomes" id="UP000228380"/>
    </source>
</evidence>
<dbReference type="PANTHER" id="PTHR12547">
    <property type="entry name" value="CCCH ZINC FINGER/TIS11-RELATED"/>
    <property type="match status" value="1"/>
</dbReference>
<keyword evidence="8" id="KW-1185">Reference proteome</keyword>
<dbReference type="OrthoDB" id="782978at2759"/>
<evidence type="ECO:0000313" key="10">
    <source>
        <dbReference type="RefSeq" id="XP_008811574.1"/>
    </source>
</evidence>
<dbReference type="GO" id="GO:0008270">
    <property type="term" value="F:zinc ion binding"/>
    <property type="evidence" value="ECO:0007669"/>
    <property type="project" value="UniProtKB-KW"/>
</dbReference>
<gene>
    <name evidence="9 10" type="primary">LOC103722702</name>
</gene>
<dbReference type="SUPFAM" id="SSF90229">
    <property type="entry name" value="CCCH zinc finger"/>
    <property type="match status" value="1"/>
</dbReference>
<keyword evidence="3 5" id="KW-0863">Zinc-finger</keyword>
<evidence type="ECO:0000256" key="3">
    <source>
        <dbReference type="ARBA" id="ARBA00022771"/>
    </source>
</evidence>
<dbReference type="FunFam" id="4.10.1000.10:FF:000001">
    <property type="entry name" value="zinc finger CCCH domain-containing protein 15-like"/>
    <property type="match status" value="1"/>
</dbReference>
<keyword evidence="1 5" id="KW-0479">Metal-binding</keyword>
<keyword evidence="4 5" id="KW-0862">Zinc</keyword>
<evidence type="ECO:0000256" key="2">
    <source>
        <dbReference type="ARBA" id="ARBA00022737"/>
    </source>
</evidence>
<organism evidence="8 9">
    <name type="scientific">Phoenix dactylifera</name>
    <name type="common">Date palm</name>
    <dbReference type="NCBI Taxonomy" id="42345"/>
    <lineage>
        <taxon>Eukaryota</taxon>
        <taxon>Viridiplantae</taxon>
        <taxon>Streptophyta</taxon>
        <taxon>Embryophyta</taxon>
        <taxon>Tracheophyta</taxon>
        <taxon>Spermatophyta</taxon>
        <taxon>Magnoliopsida</taxon>
        <taxon>Liliopsida</taxon>
        <taxon>Arecaceae</taxon>
        <taxon>Coryphoideae</taxon>
        <taxon>Phoeniceae</taxon>
        <taxon>Phoenix</taxon>
    </lineage>
</organism>
<proteinExistence type="predicted"/>
<dbReference type="PROSITE" id="PS50103">
    <property type="entry name" value="ZF_C3H1"/>
    <property type="match status" value="1"/>
</dbReference>
<feature type="region of interest" description="Disordered" evidence="6">
    <location>
        <begin position="221"/>
        <end position="241"/>
    </location>
</feature>
<dbReference type="RefSeq" id="XP_008811573.1">
    <property type="nucleotide sequence ID" value="XM_008813351.3"/>
</dbReference>
<sequence>MTERYVSMNVGSSTGTDQTASSGGSVSWLDSSAARLPRFSSPTSNAFLTPAFNACAANPKSTGSPDVDPSLLRYTRSRLPLSVSSSSASNSPGPHSTARKRLHRLLYLRSSLSSLSSSSPLSPIENLPSALARSPKMYKTPVKVEVEEDVLVMDGVLVTDSESARPRSSVSEFGSTGSSSSSSSANDGGGNSLYKTEICRSWDELGFCRYGSKCQYAHGKEELRGTRSTRPKSEVGGQSGKSVPIAGSYAYRNRFRYHPSAFSSSASATTRAIAAPAAKATIMRAEVGSTAVAAPTVSPRRSLSEPSFIWPPTQEEEAYINQVLYGPSQRRRLPVFCEICPQ</sequence>
<dbReference type="InterPro" id="IPR045877">
    <property type="entry name" value="ZFP36-like"/>
</dbReference>
<feature type="region of interest" description="Disordered" evidence="6">
    <location>
        <begin position="1"/>
        <end position="27"/>
    </location>
</feature>